<feature type="non-terminal residue" evidence="1">
    <location>
        <position position="1"/>
    </location>
</feature>
<name>A0A0V0HA67_SOLCH</name>
<accession>A0A0V0HA67</accession>
<evidence type="ECO:0000313" key="1">
    <source>
        <dbReference type="EMBL" id="JAP17285.1"/>
    </source>
</evidence>
<dbReference type="AlphaFoldDB" id="A0A0V0HA67"/>
<sequence>TSIKDLPSFRNQDRHVGVTIEKRKYEQNIGDVSASGTERQPSIGVIKPLLHRLSDGRIIIISRHRIWCYKAR</sequence>
<dbReference type="EMBL" id="GEDG01022714">
    <property type="protein sequence ID" value="JAP17285.1"/>
    <property type="molecule type" value="Transcribed_RNA"/>
</dbReference>
<proteinExistence type="predicted"/>
<organism evidence="1">
    <name type="scientific">Solanum chacoense</name>
    <name type="common">Chaco potato</name>
    <dbReference type="NCBI Taxonomy" id="4108"/>
    <lineage>
        <taxon>Eukaryota</taxon>
        <taxon>Viridiplantae</taxon>
        <taxon>Streptophyta</taxon>
        <taxon>Embryophyta</taxon>
        <taxon>Tracheophyta</taxon>
        <taxon>Spermatophyta</taxon>
        <taxon>Magnoliopsida</taxon>
        <taxon>eudicotyledons</taxon>
        <taxon>Gunneridae</taxon>
        <taxon>Pentapetalae</taxon>
        <taxon>asterids</taxon>
        <taxon>lamiids</taxon>
        <taxon>Solanales</taxon>
        <taxon>Solanaceae</taxon>
        <taxon>Solanoideae</taxon>
        <taxon>Solaneae</taxon>
        <taxon>Solanum</taxon>
    </lineage>
</organism>
<protein>
    <submittedName>
        <fullName evidence="1">Putative ovule protein</fullName>
    </submittedName>
</protein>
<reference evidence="1" key="1">
    <citation type="submission" date="2015-12" db="EMBL/GenBank/DDBJ databases">
        <title>Gene expression during late stages of embryo sac development: a critical building block for successful pollen-pistil interactions.</title>
        <authorList>
            <person name="Liu Y."/>
            <person name="Joly V."/>
            <person name="Sabar M."/>
            <person name="Matton D.P."/>
        </authorList>
    </citation>
    <scope>NUCLEOTIDE SEQUENCE</scope>
</reference>